<comment type="caution">
    <text evidence="1">The sequence shown here is derived from an EMBL/GenBank/DDBJ whole genome shotgun (WGS) entry which is preliminary data.</text>
</comment>
<sequence>MSTTSAQSHELTEPGSATTVHNHVAIIGTGFGGIAAAVRLRQAGFSDFVILERAGEVGGVWRDNDYPGAAVDVQSNLYSFSFAPNPHWRNTYATQPELFAYLKDVADTQDLRTRVVLGCAVERLDWDPAAQLWRLDTVRGPRTATHVVLATGALADPLIPAIPGLHRFDGVSFHSARWHHDYDLTGKRVAVIGTGPSAVQFVPAIQPDVAHLTVFQRTPAWVVPRHDRPVGSLSRALYRRYPLFQRLERLRLYLRREWQVVAFRNPALMALPQRGARRHLEAQVSDPRLRAKLVPDFRFGCKRVLISDEYLRSLDQHNVTLATDGIREITATGLIDDTGTHHRVDAIIFGTGFQTSRLPLTDRTYGRDGRSLAEVWGTSPTAYLGTSVTGFPNLYLMHGPNIGLGHTSVIHMFESQANYIAGALGYARDHDLAAVEPTPAAQQAFTDDVERLGEGTVWTTGGCTSWYLNADGRNTNIWPGSTLDFRRRTQQFDPTRHLLRRRTPAAEAAAS</sequence>
<evidence type="ECO:0000313" key="1">
    <source>
        <dbReference type="EMBL" id="MDV7265802.1"/>
    </source>
</evidence>
<dbReference type="PANTHER" id="PTHR42877">
    <property type="entry name" value="L-ORNITHINE N(5)-MONOOXYGENASE-RELATED"/>
    <property type="match status" value="1"/>
</dbReference>
<dbReference type="SUPFAM" id="SSF51905">
    <property type="entry name" value="FAD/NAD(P)-binding domain"/>
    <property type="match status" value="2"/>
</dbReference>
<dbReference type="PRINTS" id="PR00411">
    <property type="entry name" value="PNDRDTASEI"/>
</dbReference>
<dbReference type="EMBL" id="JAWLUP010000032">
    <property type="protein sequence ID" value="MDV7265802.1"/>
    <property type="molecule type" value="Genomic_DNA"/>
</dbReference>
<dbReference type="Proteomes" id="UP001185863">
    <property type="component" value="Unassembled WGS sequence"/>
</dbReference>
<dbReference type="Gene3D" id="3.50.50.60">
    <property type="entry name" value="FAD/NAD(P)-binding domain"/>
    <property type="match status" value="2"/>
</dbReference>
<protein>
    <submittedName>
        <fullName evidence="1">NAD(P)/FAD-dependent oxidoreductase</fullName>
        <ecNumber evidence="1">1.14.13.-</ecNumber>
    </submittedName>
</protein>
<gene>
    <name evidence="1" type="ORF">R4315_14825</name>
</gene>
<evidence type="ECO:0000313" key="2">
    <source>
        <dbReference type="Proteomes" id="UP001185863"/>
    </source>
</evidence>
<proteinExistence type="predicted"/>
<name>A0AAE4UZY8_9NOCA</name>
<dbReference type="AlphaFoldDB" id="A0AAE4UZY8"/>
<dbReference type="InterPro" id="IPR036188">
    <property type="entry name" value="FAD/NAD-bd_sf"/>
</dbReference>
<dbReference type="PRINTS" id="PR00368">
    <property type="entry name" value="FADPNR"/>
</dbReference>
<dbReference type="PANTHER" id="PTHR42877:SF4">
    <property type="entry name" value="FAD_NAD(P)-BINDING DOMAIN-CONTAINING PROTEIN-RELATED"/>
    <property type="match status" value="1"/>
</dbReference>
<accession>A0AAE4UZY8</accession>
<organism evidence="1 2">
    <name type="scientific">Rhodococcus oxybenzonivorans</name>
    <dbReference type="NCBI Taxonomy" id="1990687"/>
    <lineage>
        <taxon>Bacteria</taxon>
        <taxon>Bacillati</taxon>
        <taxon>Actinomycetota</taxon>
        <taxon>Actinomycetes</taxon>
        <taxon>Mycobacteriales</taxon>
        <taxon>Nocardiaceae</taxon>
        <taxon>Rhodococcus</taxon>
    </lineage>
</organism>
<dbReference type="GO" id="GO:0016491">
    <property type="term" value="F:oxidoreductase activity"/>
    <property type="evidence" value="ECO:0007669"/>
    <property type="project" value="UniProtKB-KW"/>
</dbReference>
<dbReference type="Pfam" id="PF13738">
    <property type="entry name" value="Pyr_redox_3"/>
    <property type="match status" value="1"/>
</dbReference>
<dbReference type="InterPro" id="IPR051209">
    <property type="entry name" value="FAD-bind_Monooxygenase_sf"/>
</dbReference>
<dbReference type="EC" id="1.14.13.-" evidence="1"/>
<reference evidence="1" key="1">
    <citation type="submission" date="2023-10" db="EMBL/GenBank/DDBJ databases">
        <title>Development of a sustainable strategy for remediation of hydrocarbon-contaminated territories based on the waste exchange concept.</title>
        <authorList>
            <person name="Krivoruchko A."/>
        </authorList>
    </citation>
    <scope>NUCLEOTIDE SEQUENCE</scope>
    <source>
        <strain evidence="1">IEGM 68</strain>
    </source>
</reference>
<keyword evidence="1" id="KW-0560">Oxidoreductase</keyword>
<dbReference type="RefSeq" id="WP_317747052.1">
    <property type="nucleotide sequence ID" value="NZ_JAWLUP010000032.1"/>
</dbReference>